<dbReference type="PANTHER" id="PTHR10359:SF19">
    <property type="entry name" value="DNA REPAIR GLYCOSYLASE MJ1434-RELATED"/>
    <property type="match status" value="1"/>
</dbReference>
<dbReference type="SUPFAM" id="SSF48150">
    <property type="entry name" value="DNA-glycosylase"/>
    <property type="match status" value="1"/>
</dbReference>
<keyword evidence="6" id="KW-0378">Hydrolase</keyword>
<keyword evidence="7" id="KW-1185">Reference proteome</keyword>
<dbReference type="STRING" id="760154.Sulba_1678"/>
<evidence type="ECO:0000256" key="4">
    <source>
        <dbReference type="ARBA" id="ARBA00023014"/>
    </source>
</evidence>
<evidence type="ECO:0000256" key="3">
    <source>
        <dbReference type="ARBA" id="ARBA00023004"/>
    </source>
</evidence>
<dbReference type="EC" id="3.2.2.-" evidence="6"/>
<dbReference type="InterPro" id="IPR011257">
    <property type="entry name" value="DNA_glycosylase"/>
</dbReference>
<dbReference type="PATRIC" id="fig|760154.4.peg.1679"/>
<dbReference type="Gene3D" id="1.10.1670.10">
    <property type="entry name" value="Helix-hairpin-Helix base-excision DNA repair enzymes (C-terminal)"/>
    <property type="match status" value="1"/>
</dbReference>
<gene>
    <name evidence="6" type="ordered locus">Sulba_1678</name>
</gene>
<dbReference type="KEGG" id="sba:Sulba_1678"/>
<name>I3XYE2_SULBS</name>
<dbReference type="InterPro" id="IPR023170">
    <property type="entry name" value="HhH_base_excis_C"/>
</dbReference>
<evidence type="ECO:0000259" key="5">
    <source>
        <dbReference type="SMART" id="SM00478"/>
    </source>
</evidence>
<evidence type="ECO:0000256" key="2">
    <source>
        <dbReference type="ARBA" id="ARBA00022723"/>
    </source>
</evidence>
<keyword evidence="6" id="KW-0540">Nuclease</keyword>
<dbReference type="HOGENOM" id="CLU_012862_6_0_7"/>
<dbReference type="CDD" id="cd00056">
    <property type="entry name" value="ENDO3c"/>
    <property type="match status" value="1"/>
</dbReference>
<dbReference type="GO" id="GO:0046872">
    <property type="term" value="F:metal ion binding"/>
    <property type="evidence" value="ECO:0007669"/>
    <property type="project" value="UniProtKB-KW"/>
</dbReference>
<reference evidence="6 7" key="1">
    <citation type="submission" date="2012-06" db="EMBL/GenBank/DDBJ databases">
        <title>Complete sequence of Sulfurospirillum barnesii SES-3.</title>
        <authorList>
            <consortium name="US DOE Joint Genome Institute"/>
            <person name="Lucas S."/>
            <person name="Han J."/>
            <person name="Lapidus A."/>
            <person name="Cheng J.-F."/>
            <person name="Goodwin L."/>
            <person name="Pitluck S."/>
            <person name="Peters L."/>
            <person name="Ovchinnikova G."/>
            <person name="Lu M."/>
            <person name="Detter J.C."/>
            <person name="Han C."/>
            <person name="Tapia R."/>
            <person name="Land M."/>
            <person name="Hauser L."/>
            <person name="Kyrpides N."/>
            <person name="Ivanova N."/>
            <person name="Pagani I."/>
            <person name="Stolz J."/>
            <person name="Arkin A."/>
            <person name="Dehal P."/>
            <person name="Oremland R."/>
            <person name="Saltikov C."/>
            <person name="Basu P."/>
            <person name="Hollibaugh J."/>
            <person name="Newman D."/>
            <person name="Stolyar S."/>
            <person name="Hazen T."/>
            <person name="Woyke T."/>
        </authorList>
    </citation>
    <scope>NUCLEOTIDE SEQUENCE [LARGE SCALE GENOMIC DNA]</scope>
    <source>
        <strain evidence="7">ATCC 700032 / DSM 10660 / SES-3</strain>
    </source>
</reference>
<dbReference type="Gene3D" id="1.10.340.30">
    <property type="entry name" value="Hypothetical protein, domain 2"/>
    <property type="match status" value="1"/>
</dbReference>
<dbReference type="EMBL" id="CP003333">
    <property type="protein sequence ID" value="AFL68966.1"/>
    <property type="molecule type" value="Genomic_DNA"/>
</dbReference>
<dbReference type="PIRSF" id="PIRSF001435">
    <property type="entry name" value="Nth"/>
    <property type="match status" value="1"/>
</dbReference>
<keyword evidence="6" id="KW-0326">Glycosidase</keyword>
<dbReference type="Pfam" id="PF00730">
    <property type="entry name" value="HhH-GPD"/>
    <property type="match status" value="1"/>
</dbReference>
<dbReference type="GO" id="GO:0004519">
    <property type="term" value="F:endonuclease activity"/>
    <property type="evidence" value="ECO:0007669"/>
    <property type="project" value="UniProtKB-KW"/>
</dbReference>
<dbReference type="GO" id="GO:0051539">
    <property type="term" value="F:4 iron, 4 sulfur cluster binding"/>
    <property type="evidence" value="ECO:0007669"/>
    <property type="project" value="UniProtKB-KW"/>
</dbReference>
<dbReference type="InterPro" id="IPR003265">
    <property type="entry name" value="HhH-GPD_domain"/>
</dbReference>
<dbReference type="OrthoDB" id="9802365at2"/>
<proteinExistence type="predicted"/>
<accession>I3XYE2</accession>
<evidence type="ECO:0000313" key="7">
    <source>
        <dbReference type="Proteomes" id="UP000006176"/>
    </source>
</evidence>
<dbReference type="PANTHER" id="PTHR10359">
    <property type="entry name" value="A/G-SPECIFIC ADENINE GLYCOSYLASE/ENDONUCLEASE III"/>
    <property type="match status" value="1"/>
</dbReference>
<keyword evidence="1" id="KW-0004">4Fe-4S</keyword>
<organism evidence="6 7">
    <name type="scientific">Sulfurospirillum barnesii (strain ATCC 700032 / DSM 10660 / SES-3)</name>
    <dbReference type="NCBI Taxonomy" id="760154"/>
    <lineage>
        <taxon>Bacteria</taxon>
        <taxon>Pseudomonadati</taxon>
        <taxon>Campylobacterota</taxon>
        <taxon>Epsilonproteobacteria</taxon>
        <taxon>Campylobacterales</taxon>
        <taxon>Sulfurospirillaceae</taxon>
        <taxon>Sulfurospirillum</taxon>
    </lineage>
</organism>
<dbReference type="AlphaFoldDB" id="I3XYE2"/>
<dbReference type="Proteomes" id="UP000006176">
    <property type="component" value="Chromosome"/>
</dbReference>
<dbReference type="RefSeq" id="WP_014769842.1">
    <property type="nucleotide sequence ID" value="NC_018002.1"/>
</dbReference>
<sequence>MNSFELLVALKHQGYIKTTRDALWWPRSRTFWVVVGAILTQQSKWENVEKSIENLESLGVDSLEKLATLRMETLVIAIQPSGFYHTKAKNLHQLATQILDKFGSFDFFCEHVSREWLLDQKGIGEESADAILCYACQREVLVVDAYTARLVKGFGYEFESYQELQAWMQEGVLHHFEKIQKLYSREMSVAEVYARFHGKIVEFCKQNSKGKVVDIGSLSL</sequence>
<keyword evidence="4" id="KW-0411">Iron-sulfur</keyword>
<evidence type="ECO:0000256" key="1">
    <source>
        <dbReference type="ARBA" id="ARBA00022485"/>
    </source>
</evidence>
<protein>
    <submittedName>
        <fullName evidence="6">Putative endonuclease III-like protein</fullName>
        <ecNumber evidence="6">3.2.2.-</ecNumber>
    </submittedName>
</protein>
<keyword evidence="3" id="KW-0408">Iron</keyword>
<dbReference type="NCBIfam" id="NF010494">
    <property type="entry name" value="PRK13913.1"/>
    <property type="match status" value="1"/>
</dbReference>
<evidence type="ECO:0000313" key="6">
    <source>
        <dbReference type="EMBL" id="AFL68966.1"/>
    </source>
</evidence>
<keyword evidence="6" id="KW-0255">Endonuclease</keyword>
<keyword evidence="2" id="KW-0479">Metal-binding</keyword>
<dbReference type="SMART" id="SM00478">
    <property type="entry name" value="ENDO3c"/>
    <property type="match status" value="1"/>
</dbReference>
<dbReference type="GO" id="GO:0006284">
    <property type="term" value="P:base-excision repair"/>
    <property type="evidence" value="ECO:0007669"/>
    <property type="project" value="InterPro"/>
</dbReference>
<feature type="domain" description="HhH-GPD" evidence="5">
    <location>
        <begin position="39"/>
        <end position="192"/>
    </location>
</feature>
<dbReference type="eggNOG" id="COG2231">
    <property type="taxonomic scope" value="Bacteria"/>
</dbReference>
<dbReference type="GO" id="GO:0016798">
    <property type="term" value="F:hydrolase activity, acting on glycosyl bonds"/>
    <property type="evidence" value="ECO:0007669"/>
    <property type="project" value="UniProtKB-KW"/>
</dbReference>